<evidence type="ECO:0008006" key="3">
    <source>
        <dbReference type="Google" id="ProtNLM"/>
    </source>
</evidence>
<organism evidence="1 2">
    <name type="scientific">Jejudonia soesokkakensis</name>
    <dbReference type="NCBI Taxonomy" id="1323432"/>
    <lineage>
        <taxon>Bacteria</taxon>
        <taxon>Pseudomonadati</taxon>
        <taxon>Bacteroidota</taxon>
        <taxon>Flavobacteriia</taxon>
        <taxon>Flavobacteriales</taxon>
        <taxon>Flavobacteriaceae</taxon>
        <taxon>Jejudonia</taxon>
    </lineage>
</organism>
<comment type="caution">
    <text evidence="1">The sequence shown here is derived from an EMBL/GenBank/DDBJ whole genome shotgun (WGS) entry which is preliminary data.</text>
</comment>
<name>A0ABW2MP74_9FLAO</name>
<evidence type="ECO:0000313" key="2">
    <source>
        <dbReference type="Proteomes" id="UP001596415"/>
    </source>
</evidence>
<dbReference type="PROSITE" id="PS51257">
    <property type="entry name" value="PROKAR_LIPOPROTEIN"/>
    <property type="match status" value="1"/>
</dbReference>
<sequence>MKKLIYSILILSLISCKGQVNKKLTEKYIYTPENFSFSIDFQEKPTENHTVQNNMFGQMDLNRAYFENKTERMAFAVIYSNYRKEDLEKIKPSLKVFYDNAEKQGAEMVSGEVVISNSFEIDGLEGREIKTSMRDGELLMTSRMLLNGTEFYIWSTTYLKNNEWNKKKTEFLEGLEINTKLN</sequence>
<proteinExistence type="predicted"/>
<keyword evidence="2" id="KW-1185">Reference proteome</keyword>
<dbReference type="EMBL" id="JBHTBN010000001">
    <property type="protein sequence ID" value="MFC7356699.1"/>
    <property type="molecule type" value="Genomic_DNA"/>
</dbReference>
<dbReference type="RefSeq" id="WP_380216546.1">
    <property type="nucleotide sequence ID" value="NZ_JBHTBN010000001.1"/>
</dbReference>
<gene>
    <name evidence="1" type="ORF">ACFQO1_03295</name>
</gene>
<protein>
    <recommendedName>
        <fullName evidence="3">Lipoprotein</fullName>
    </recommendedName>
</protein>
<reference evidence="2" key="1">
    <citation type="journal article" date="2019" name="Int. J. Syst. Evol. Microbiol.">
        <title>The Global Catalogue of Microorganisms (GCM) 10K type strain sequencing project: providing services to taxonomists for standard genome sequencing and annotation.</title>
        <authorList>
            <consortium name="The Broad Institute Genomics Platform"/>
            <consortium name="The Broad Institute Genome Sequencing Center for Infectious Disease"/>
            <person name="Wu L."/>
            <person name="Ma J."/>
        </authorList>
    </citation>
    <scope>NUCLEOTIDE SEQUENCE [LARGE SCALE GENOMIC DNA]</scope>
    <source>
        <strain evidence="2">CGMCC 1.16306</strain>
    </source>
</reference>
<accession>A0ABW2MP74</accession>
<evidence type="ECO:0000313" key="1">
    <source>
        <dbReference type="EMBL" id="MFC7356699.1"/>
    </source>
</evidence>
<dbReference type="Proteomes" id="UP001596415">
    <property type="component" value="Unassembled WGS sequence"/>
</dbReference>